<dbReference type="Proteomes" id="UP000712600">
    <property type="component" value="Unassembled WGS sequence"/>
</dbReference>
<evidence type="ECO:0000313" key="2">
    <source>
        <dbReference type="Proteomes" id="UP000712600"/>
    </source>
</evidence>
<evidence type="ECO:0000313" key="1">
    <source>
        <dbReference type="EMBL" id="KAF3570745.1"/>
    </source>
</evidence>
<organism evidence="1 2">
    <name type="scientific">Brassica cretica</name>
    <name type="common">Mustard</name>
    <dbReference type="NCBI Taxonomy" id="69181"/>
    <lineage>
        <taxon>Eukaryota</taxon>
        <taxon>Viridiplantae</taxon>
        <taxon>Streptophyta</taxon>
        <taxon>Embryophyta</taxon>
        <taxon>Tracheophyta</taxon>
        <taxon>Spermatophyta</taxon>
        <taxon>Magnoliopsida</taxon>
        <taxon>eudicotyledons</taxon>
        <taxon>Gunneridae</taxon>
        <taxon>Pentapetalae</taxon>
        <taxon>rosids</taxon>
        <taxon>malvids</taxon>
        <taxon>Brassicales</taxon>
        <taxon>Brassicaceae</taxon>
        <taxon>Brassiceae</taxon>
        <taxon>Brassica</taxon>
    </lineage>
</organism>
<reference evidence="1" key="1">
    <citation type="submission" date="2019-12" db="EMBL/GenBank/DDBJ databases">
        <title>Genome sequencing and annotation of Brassica cretica.</title>
        <authorList>
            <person name="Studholme D.J."/>
            <person name="Sarris P."/>
        </authorList>
    </citation>
    <scope>NUCLEOTIDE SEQUENCE</scope>
    <source>
        <strain evidence="1">PFS-109/04</strain>
        <tissue evidence="1">Leaf</tissue>
    </source>
</reference>
<comment type="caution">
    <text evidence="1">The sequence shown here is derived from an EMBL/GenBank/DDBJ whole genome shotgun (WGS) entry which is preliminary data.</text>
</comment>
<name>A0A8S9RDH8_BRACR</name>
<dbReference type="EMBL" id="QGKX02000095">
    <property type="protein sequence ID" value="KAF3570745.1"/>
    <property type="molecule type" value="Genomic_DNA"/>
</dbReference>
<protein>
    <submittedName>
        <fullName evidence="1">Uncharacterized protein</fullName>
    </submittedName>
</protein>
<proteinExistence type="predicted"/>
<sequence length="76" mass="8154">MELGGGSSRVVSHVVAGVRESWLFLRRIIVDGSMVGFEHTGCRDVCGGVGSANHQCSSELRLLGRSSHPRLSIFSL</sequence>
<gene>
    <name evidence="1" type="ORF">F2Q69_00063653</name>
</gene>
<accession>A0A8S9RDH8</accession>
<dbReference type="AlphaFoldDB" id="A0A8S9RDH8"/>